<sequence length="144" mass="15341">MGSAGLSRSRGDLERLAESIGIYHVHGQIFIHSTFDGIAKPKIVPTGDQARAFVEGMRAGTGSLEELLTTPFSELCKVKPEGLDAVRWLAEWLLENNPNKPKVAHADDERDSGEDGDEAGGGETALGDGPVVGMVATVESRLQE</sequence>
<evidence type="ECO:0000313" key="2">
    <source>
        <dbReference type="EMBL" id="CBN77839.1"/>
    </source>
</evidence>
<dbReference type="InterPro" id="IPR007858">
    <property type="entry name" value="Dpy-30_motif"/>
</dbReference>
<protein>
    <submittedName>
        <fullName evidence="2">Uncharacterized protein</fullName>
    </submittedName>
</protein>
<reference evidence="2 3" key="1">
    <citation type="journal article" date="2010" name="Nature">
        <title>The Ectocarpus genome and the independent evolution of multicellularity in brown algae.</title>
        <authorList>
            <person name="Cock J.M."/>
            <person name="Sterck L."/>
            <person name="Rouze P."/>
            <person name="Scornet D."/>
            <person name="Allen A.E."/>
            <person name="Amoutzias G."/>
            <person name="Anthouard V."/>
            <person name="Artiguenave F."/>
            <person name="Aury J.M."/>
            <person name="Badger J.H."/>
            <person name="Beszteri B."/>
            <person name="Billiau K."/>
            <person name="Bonnet E."/>
            <person name="Bothwell J.H."/>
            <person name="Bowler C."/>
            <person name="Boyen C."/>
            <person name="Brownlee C."/>
            <person name="Carrano C.J."/>
            <person name="Charrier B."/>
            <person name="Cho G.Y."/>
            <person name="Coelho S.M."/>
            <person name="Collen J."/>
            <person name="Corre E."/>
            <person name="Da Silva C."/>
            <person name="Delage L."/>
            <person name="Delaroque N."/>
            <person name="Dittami S.M."/>
            <person name="Doulbeau S."/>
            <person name="Elias M."/>
            <person name="Farnham G."/>
            <person name="Gachon C.M."/>
            <person name="Gschloessl B."/>
            <person name="Heesch S."/>
            <person name="Jabbari K."/>
            <person name="Jubin C."/>
            <person name="Kawai H."/>
            <person name="Kimura K."/>
            <person name="Kloareg B."/>
            <person name="Kupper F.C."/>
            <person name="Lang D."/>
            <person name="Le Bail A."/>
            <person name="Leblanc C."/>
            <person name="Lerouge P."/>
            <person name="Lohr M."/>
            <person name="Lopez P.J."/>
            <person name="Martens C."/>
            <person name="Maumus F."/>
            <person name="Michel G."/>
            <person name="Miranda-Saavedra D."/>
            <person name="Morales J."/>
            <person name="Moreau H."/>
            <person name="Motomura T."/>
            <person name="Nagasato C."/>
            <person name="Napoli C.A."/>
            <person name="Nelson D.R."/>
            <person name="Nyvall-Collen P."/>
            <person name="Peters A.F."/>
            <person name="Pommier C."/>
            <person name="Potin P."/>
            <person name="Poulain J."/>
            <person name="Quesneville H."/>
            <person name="Read B."/>
            <person name="Rensing S.A."/>
            <person name="Ritter A."/>
            <person name="Rousvoal S."/>
            <person name="Samanta M."/>
            <person name="Samson G."/>
            <person name="Schroeder D.C."/>
            <person name="Segurens B."/>
            <person name="Strittmatter M."/>
            <person name="Tonon T."/>
            <person name="Tregear J.W."/>
            <person name="Valentin K."/>
            <person name="von Dassow P."/>
            <person name="Yamagishi T."/>
            <person name="Van de Peer Y."/>
            <person name="Wincker P."/>
        </authorList>
    </citation>
    <scope>NUCLEOTIDE SEQUENCE [LARGE SCALE GENOMIC DNA]</scope>
    <source>
        <strain evidence="3">Ec32 / CCAP1310/4</strain>
    </source>
</reference>
<evidence type="ECO:0000256" key="1">
    <source>
        <dbReference type="SAM" id="MobiDB-lite"/>
    </source>
</evidence>
<dbReference type="CDD" id="cd22970">
    <property type="entry name" value="DD_NDKH5-like"/>
    <property type="match status" value="1"/>
</dbReference>
<feature type="region of interest" description="Disordered" evidence="1">
    <location>
        <begin position="99"/>
        <end position="133"/>
    </location>
</feature>
<dbReference type="Proteomes" id="UP000002630">
    <property type="component" value="Unassembled WGS sequence"/>
</dbReference>
<organism evidence="2 3">
    <name type="scientific">Ectocarpus siliculosus</name>
    <name type="common">Brown alga</name>
    <name type="synonym">Conferva siliculosa</name>
    <dbReference type="NCBI Taxonomy" id="2880"/>
    <lineage>
        <taxon>Eukaryota</taxon>
        <taxon>Sar</taxon>
        <taxon>Stramenopiles</taxon>
        <taxon>Ochrophyta</taxon>
        <taxon>PX clade</taxon>
        <taxon>Phaeophyceae</taxon>
        <taxon>Ectocarpales</taxon>
        <taxon>Ectocarpaceae</taxon>
        <taxon>Ectocarpus</taxon>
    </lineage>
</organism>
<keyword evidence="3" id="KW-1185">Reference proteome</keyword>
<dbReference type="OrthoDB" id="2162449at2759"/>
<gene>
    <name evidence="2" type="ORF">Esi_0074_0056</name>
</gene>
<dbReference type="Pfam" id="PF05186">
    <property type="entry name" value="Dpy-30"/>
    <property type="match status" value="1"/>
</dbReference>
<proteinExistence type="predicted"/>
<name>D8LSK2_ECTSI</name>
<dbReference type="AlphaFoldDB" id="D8LSK2"/>
<dbReference type="Gene3D" id="1.20.890.10">
    <property type="entry name" value="cAMP-dependent protein kinase regulatory subunit, dimerization-anchoring domain"/>
    <property type="match status" value="1"/>
</dbReference>
<dbReference type="STRING" id="2880.D8LSK2"/>
<feature type="compositionally biased region" description="Acidic residues" evidence="1">
    <location>
        <begin position="109"/>
        <end position="120"/>
    </location>
</feature>
<accession>D8LSK2</accession>
<dbReference type="EMBL" id="FN649760">
    <property type="protein sequence ID" value="CBN77839.1"/>
    <property type="molecule type" value="Genomic_DNA"/>
</dbReference>
<evidence type="ECO:0000313" key="3">
    <source>
        <dbReference type="Proteomes" id="UP000002630"/>
    </source>
</evidence>
<dbReference type="InParanoid" id="D8LSK2"/>
<dbReference type="eggNOG" id="ENOG502SACH">
    <property type="taxonomic scope" value="Eukaryota"/>
</dbReference>